<dbReference type="Gene3D" id="2.40.160.50">
    <property type="entry name" value="membrane protein fhac: a member of the omp85/tpsb transporter family"/>
    <property type="match status" value="1"/>
</dbReference>
<keyword evidence="3" id="KW-0812">Transmembrane</keyword>
<dbReference type="InterPro" id="IPR000184">
    <property type="entry name" value="Bac_surfAg_D15"/>
</dbReference>
<reference evidence="8 9" key="1">
    <citation type="submission" date="2017-07" db="EMBL/GenBank/DDBJ databases">
        <title>Complete genome sequence of Oryzomicrobium terrae TPP412.</title>
        <authorList>
            <person name="Chiu L.-W."/>
            <person name="Lo K.-J."/>
            <person name="Tsai Y.-M."/>
            <person name="Lin S.-S."/>
            <person name="Kuo C.-H."/>
            <person name="Liu C.-T."/>
        </authorList>
    </citation>
    <scope>NUCLEOTIDE SEQUENCE [LARGE SCALE GENOMIC DNA]</scope>
    <source>
        <strain evidence="8 9">TPP412</strain>
    </source>
</reference>
<protein>
    <submittedName>
        <fullName evidence="8">Translocation and assembly module TamA</fullName>
    </submittedName>
</protein>
<comment type="subcellular location">
    <subcellularLocation>
        <location evidence="1">Membrane</location>
    </subcellularLocation>
</comment>
<evidence type="ECO:0000313" key="9">
    <source>
        <dbReference type="Proteomes" id="UP000323671"/>
    </source>
</evidence>
<name>A0A5C1E8F9_9RHOO</name>
<dbReference type="PANTHER" id="PTHR12815">
    <property type="entry name" value="SORTING AND ASSEMBLY MACHINERY SAMM50 PROTEIN FAMILY MEMBER"/>
    <property type="match status" value="1"/>
</dbReference>
<dbReference type="AlphaFoldDB" id="A0A5C1E8F9"/>
<keyword evidence="2" id="KW-1134">Transmembrane beta strand</keyword>
<dbReference type="EMBL" id="CP022579">
    <property type="protein sequence ID" value="QEL65256.1"/>
    <property type="molecule type" value="Genomic_DNA"/>
</dbReference>
<evidence type="ECO:0000313" key="8">
    <source>
        <dbReference type="EMBL" id="QEL65256.1"/>
    </source>
</evidence>
<evidence type="ECO:0000256" key="2">
    <source>
        <dbReference type="ARBA" id="ARBA00022452"/>
    </source>
</evidence>
<proteinExistence type="predicted"/>
<keyword evidence="4" id="KW-0732">Signal</keyword>
<sequence length="606" mass="65352">MKAGLRAMTPMTAFPPRPRPTFHRLALAGVLGLLLGLPAGAFAAAYTLRLQGGDATAEAVLRPLLDKYFDPELPAQSYDGERRDLLLREARRRLPELLATEGYFSPLLQADAPSDDAPPILVVDPGPRTTVGQVVIDFAEAAALPPERQAALRQGWKLPAGQPFRAGDWESAKSALLTALLTEDFAGAQLRDSRAEVDPDTATARLTVTLVPGPRYVLGPLQIVGLERYDDALIDRYNRTVRPGRPYRESDLIALQTALQSTPYFSSANVELLPREGDSGDGETVTAPVRLTVREKAAHRIGTGAGFSSNTGARVELSYRSADLFSRAWELSSGVRLEQKRQTGYADIFLPPDANGARNSVGGSYDASDIQGMKLTRSALGVVRSQQRGSIEMRLSVNYQVEQREIHGEPTTRLQALTPNVQYIWRAVDNLLDPRSGIVAQAQAGGAAKGLLADQNFLRLQGRATTYFPVGQRDVLSLRGELGATLAPSRDGIPQDYLFRSGGTGSVRGYTYQSLGVKEGNAVVGGRYLAVLSGEYTHWIDKSPWGIAAFVDAGNASDDPAKWSSLAVGYGLGVRWKSPAGPLAVDLAYGQKTGDVQLHFSVAIPF</sequence>
<keyword evidence="6" id="KW-0998">Cell outer membrane</keyword>
<evidence type="ECO:0000256" key="4">
    <source>
        <dbReference type="ARBA" id="ARBA00022729"/>
    </source>
</evidence>
<evidence type="ECO:0000256" key="6">
    <source>
        <dbReference type="ARBA" id="ARBA00023237"/>
    </source>
</evidence>
<evidence type="ECO:0000256" key="5">
    <source>
        <dbReference type="ARBA" id="ARBA00023136"/>
    </source>
</evidence>
<dbReference type="Proteomes" id="UP000323671">
    <property type="component" value="Chromosome"/>
</dbReference>
<keyword evidence="5" id="KW-0472">Membrane</keyword>
<gene>
    <name evidence="8" type="primary">tamA</name>
    <name evidence="8" type="ORF">OTERR_17800</name>
</gene>
<dbReference type="Pfam" id="PF01103">
    <property type="entry name" value="Omp85"/>
    <property type="match status" value="1"/>
</dbReference>
<evidence type="ECO:0000256" key="3">
    <source>
        <dbReference type="ARBA" id="ARBA00022692"/>
    </source>
</evidence>
<dbReference type="GO" id="GO:0019867">
    <property type="term" value="C:outer membrane"/>
    <property type="evidence" value="ECO:0007669"/>
    <property type="project" value="InterPro"/>
</dbReference>
<dbReference type="PANTHER" id="PTHR12815:SF47">
    <property type="entry name" value="TRANSLOCATION AND ASSEMBLY MODULE SUBUNIT TAMA"/>
    <property type="match status" value="1"/>
</dbReference>
<evidence type="ECO:0000259" key="7">
    <source>
        <dbReference type="Pfam" id="PF01103"/>
    </source>
</evidence>
<feature type="domain" description="Bacterial surface antigen (D15)" evidence="7">
    <location>
        <begin position="299"/>
        <end position="602"/>
    </location>
</feature>
<accession>A0A5C1E8F9</accession>
<dbReference type="Gene3D" id="3.10.20.310">
    <property type="entry name" value="membrane protein fhac"/>
    <property type="match status" value="2"/>
</dbReference>
<dbReference type="KEGG" id="otr:OTERR_17800"/>
<organism evidence="8 9">
    <name type="scientific">Oryzomicrobium terrae</name>
    <dbReference type="NCBI Taxonomy" id="1735038"/>
    <lineage>
        <taxon>Bacteria</taxon>
        <taxon>Pseudomonadati</taxon>
        <taxon>Pseudomonadota</taxon>
        <taxon>Betaproteobacteria</taxon>
        <taxon>Rhodocyclales</taxon>
        <taxon>Rhodocyclaceae</taxon>
        <taxon>Oryzomicrobium</taxon>
    </lineage>
</organism>
<dbReference type="InterPro" id="IPR039910">
    <property type="entry name" value="D15-like"/>
</dbReference>
<evidence type="ECO:0000256" key="1">
    <source>
        <dbReference type="ARBA" id="ARBA00004370"/>
    </source>
</evidence>
<keyword evidence="9" id="KW-1185">Reference proteome</keyword>